<evidence type="ECO:0000256" key="3">
    <source>
        <dbReference type="ARBA" id="ARBA00022989"/>
    </source>
</evidence>
<feature type="transmembrane region" description="Helical" evidence="7">
    <location>
        <begin position="329"/>
        <end position="348"/>
    </location>
</feature>
<dbReference type="Pfam" id="PF00335">
    <property type="entry name" value="Tetraspanin"/>
    <property type="match status" value="1"/>
</dbReference>
<name>A0A7I8VRX7_9ANNE</name>
<gene>
    <name evidence="8" type="ORF">DGYR_LOCUS7342</name>
</gene>
<feature type="compositionally biased region" description="Acidic residues" evidence="6">
    <location>
        <begin position="373"/>
        <end position="384"/>
    </location>
</feature>
<evidence type="ECO:0000256" key="2">
    <source>
        <dbReference type="ARBA" id="ARBA00022692"/>
    </source>
</evidence>
<keyword evidence="9" id="KW-1185">Reference proteome</keyword>
<evidence type="ECO:0000313" key="9">
    <source>
        <dbReference type="Proteomes" id="UP000549394"/>
    </source>
</evidence>
<feature type="compositionally biased region" description="Basic and acidic residues" evidence="6">
    <location>
        <begin position="503"/>
        <end position="516"/>
    </location>
</feature>
<evidence type="ECO:0000256" key="7">
    <source>
        <dbReference type="SAM" id="Phobius"/>
    </source>
</evidence>
<feature type="compositionally biased region" description="Basic and acidic residues" evidence="6">
    <location>
        <begin position="461"/>
        <end position="471"/>
    </location>
</feature>
<evidence type="ECO:0000256" key="4">
    <source>
        <dbReference type="ARBA" id="ARBA00023136"/>
    </source>
</evidence>
<evidence type="ECO:0000256" key="6">
    <source>
        <dbReference type="SAM" id="MobiDB-lite"/>
    </source>
</evidence>
<dbReference type="InterPro" id="IPR008952">
    <property type="entry name" value="Tetraspanin_EC2_sf"/>
</dbReference>
<comment type="caution">
    <text evidence="8">The sequence shown here is derived from an EMBL/GenBank/DDBJ whole genome shotgun (WGS) entry which is preliminary data.</text>
</comment>
<dbReference type="InterPro" id="IPR018499">
    <property type="entry name" value="Tetraspanin/Peripherin"/>
</dbReference>
<organism evidence="8 9">
    <name type="scientific">Dimorphilus gyrociliatus</name>
    <dbReference type="NCBI Taxonomy" id="2664684"/>
    <lineage>
        <taxon>Eukaryota</taxon>
        <taxon>Metazoa</taxon>
        <taxon>Spiralia</taxon>
        <taxon>Lophotrochozoa</taxon>
        <taxon>Annelida</taxon>
        <taxon>Polychaeta</taxon>
        <taxon>Polychaeta incertae sedis</taxon>
        <taxon>Dinophilidae</taxon>
        <taxon>Dimorphilus</taxon>
    </lineage>
</organism>
<evidence type="ECO:0000313" key="8">
    <source>
        <dbReference type="EMBL" id="CAD5119049.1"/>
    </source>
</evidence>
<evidence type="ECO:0000256" key="5">
    <source>
        <dbReference type="SAM" id="Coils"/>
    </source>
</evidence>
<feature type="transmembrane region" description="Helical" evidence="7">
    <location>
        <begin position="163"/>
        <end position="187"/>
    </location>
</feature>
<feature type="transmembrane region" description="Helical" evidence="7">
    <location>
        <begin position="136"/>
        <end position="156"/>
    </location>
</feature>
<proteinExistence type="predicted"/>
<keyword evidence="2 7" id="KW-0812">Transmembrane</keyword>
<feature type="coiled-coil region" evidence="5">
    <location>
        <begin position="60"/>
        <end position="88"/>
    </location>
</feature>
<feature type="compositionally biased region" description="Basic and acidic residues" evidence="6">
    <location>
        <begin position="525"/>
        <end position="595"/>
    </location>
</feature>
<keyword evidence="3 7" id="KW-1133">Transmembrane helix</keyword>
<accession>A0A7I8VRX7</accession>
<comment type="subcellular location">
    <subcellularLocation>
        <location evidence="1">Membrane</location>
        <topology evidence="1">Multi-pass membrane protein</topology>
    </subcellularLocation>
</comment>
<feature type="region of interest" description="Disordered" evidence="6">
    <location>
        <begin position="371"/>
        <end position="392"/>
    </location>
</feature>
<dbReference type="SUPFAM" id="SSF48652">
    <property type="entry name" value="Tetraspanin"/>
    <property type="match status" value="1"/>
</dbReference>
<keyword evidence="4 7" id="KW-0472">Membrane</keyword>
<dbReference type="Gene3D" id="1.10.1450.10">
    <property type="entry name" value="Tetraspanin"/>
    <property type="match status" value="1"/>
</dbReference>
<dbReference type="Proteomes" id="UP000549394">
    <property type="component" value="Unassembled WGS sequence"/>
</dbReference>
<evidence type="ECO:0000256" key="1">
    <source>
        <dbReference type="ARBA" id="ARBA00004141"/>
    </source>
</evidence>
<keyword evidence="5" id="KW-0175">Coiled coil</keyword>
<protein>
    <submittedName>
        <fullName evidence="8">DgyrCDS7698</fullName>
    </submittedName>
</protein>
<dbReference type="EMBL" id="CAJFCJ010000009">
    <property type="protein sequence ID" value="CAD5119049.1"/>
    <property type="molecule type" value="Genomic_DNA"/>
</dbReference>
<feature type="region of interest" description="Disordered" evidence="6">
    <location>
        <begin position="461"/>
        <end position="615"/>
    </location>
</feature>
<dbReference type="AlphaFoldDB" id="A0A7I8VRX7"/>
<sequence>MATLEKEVPDLGRIAEEARSVLAMQPKKSILKVRDRPLEAQSKLDILVKREEKSQIQIINDNKEQTIVQEQQKIQNELQNDLKKASKLSVVNDKSSQNDRRDSKDSTAEVLESLRDINKEINTIYPKEPRTSLLEWTGYFQFFACLIDVCISAIGFKGTKKTVIAHISVLCLFFFNQPIIIVMFILYKDLADNYLKLHMLNMIKYNYRQDDETQIVTYNETSKFGINNYAKQWNYLQSKYKCCGVLHPNDYWNRTNYNFFFVFNQTFMKRGKIPASCCKKSHNPNNLLNYLEDKDAKNCLNNTLFVYERGCFKIMQIRLQTYSDIVKSFTISTILLKIMLIITAVYYLRKLRRPIKRRKLIYDTNSSDLNTAEVEEEEDEDDMQDMSKTGSKNDLSSLMENIAASGADGNILPFLLPFLTQYQMMNPAWQRKIRNLQKITALNAQMQLEKLQEEEAARKRKEKTKEIKEQVQEGGNVLLEDENMNDKQKNKPPKSVTNKGKLKKETKTKSTEETKGVAKSGISPKNDKSKAKVESDKLAVEDVKIDIQESKEKVEFEKKDDTESNLIAKDKLKTSERKKEDDKNIEDKIEKKKSDASIGSMAKRRSERYLDRLTKQKSSQRLPFDLTDRERRSLFPKYSRRTLDLYKEDSRKVETIDQIINEATTTIKNDQDRIKNLSTLGKLGVKKQESTFTWRTSSRADLFQMKTDNPMKKRSFFKDQSEQLLADRDFEKKRQESEAHLQELLERMKKTASNFRLQRRFSKDQDTPK</sequence>
<reference evidence="8 9" key="1">
    <citation type="submission" date="2020-08" db="EMBL/GenBank/DDBJ databases">
        <authorList>
            <person name="Hejnol A."/>
        </authorList>
    </citation>
    <scope>NUCLEOTIDE SEQUENCE [LARGE SCALE GENOMIC DNA]</scope>
</reference>
<dbReference type="GO" id="GO:0016020">
    <property type="term" value="C:membrane"/>
    <property type="evidence" value="ECO:0007669"/>
    <property type="project" value="UniProtKB-SubCell"/>
</dbReference>